<dbReference type="EMBL" id="JAFJYH010000309">
    <property type="protein sequence ID" value="KAG4413528.1"/>
    <property type="molecule type" value="Genomic_DNA"/>
</dbReference>
<evidence type="ECO:0000313" key="3">
    <source>
        <dbReference type="Proteomes" id="UP000664132"/>
    </source>
</evidence>
<feature type="compositionally biased region" description="Polar residues" evidence="1">
    <location>
        <begin position="276"/>
        <end position="292"/>
    </location>
</feature>
<keyword evidence="3" id="KW-1185">Reference proteome</keyword>
<dbReference type="Proteomes" id="UP000664132">
    <property type="component" value="Unassembled WGS sequence"/>
</dbReference>
<organism evidence="2 3">
    <name type="scientific">Cadophora malorum</name>
    <dbReference type="NCBI Taxonomy" id="108018"/>
    <lineage>
        <taxon>Eukaryota</taxon>
        <taxon>Fungi</taxon>
        <taxon>Dikarya</taxon>
        <taxon>Ascomycota</taxon>
        <taxon>Pezizomycotina</taxon>
        <taxon>Leotiomycetes</taxon>
        <taxon>Helotiales</taxon>
        <taxon>Ploettnerulaceae</taxon>
        <taxon>Cadophora</taxon>
    </lineage>
</organism>
<gene>
    <name evidence="2" type="ORF">IFR04_013311</name>
</gene>
<dbReference type="OrthoDB" id="10588610at2759"/>
<proteinExistence type="predicted"/>
<protein>
    <submittedName>
        <fullName evidence="2">Uncharacterized protein</fullName>
    </submittedName>
</protein>
<evidence type="ECO:0000313" key="2">
    <source>
        <dbReference type="EMBL" id="KAG4413528.1"/>
    </source>
</evidence>
<feature type="region of interest" description="Disordered" evidence="1">
    <location>
        <begin position="108"/>
        <end position="132"/>
    </location>
</feature>
<reference evidence="2" key="1">
    <citation type="submission" date="2021-02" db="EMBL/GenBank/DDBJ databases">
        <title>Genome sequence Cadophora malorum strain M34.</title>
        <authorList>
            <person name="Stefanovic E."/>
            <person name="Vu D."/>
            <person name="Scully C."/>
            <person name="Dijksterhuis J."/>
            <person name="Roader J."/>
            <person name="Houbraken J."/>
        </authorList>
    </citation>
    <scope>NUCLEOTIDE SEQUENCE</scope>
    <source>
        <strain evidence="2">M34</strain>
    </source>
</reference>
<accession>A0A8H7T727</accession>
<comment type="caution">
    <text evidence="2">The sequence shown here is derived from an EMBL/GenBank/DDBJ whole genome shotgun (WGS) entry which is preliminary data.</text>
</comment>
<feature type="compositionally biased region" description="Low complexity" evidence="1">
    <location>
        <begin position="118"/>
        <end position="128"/>
    </location>
</feature>
<feature type="region of interest" description="Disordered" evidence="1">
    <location>
        <begin position="318"/>
        <end position="347"/>
    </location>
</feature>
<name>A0A8H7T727_9HELO</name>
<evidence type="ECO:0000256" key="1">
    <source>
        <dbReference type="SAM" id="MobiDB-lite"/>
    </source>
</evidence>
<sequence length="347" mass="38724">MNDVEPKGNAKRGFQRYCPSEITYTFRVGPVPTDYSPPRSGVACLEEHGIPKDDIRGAYDVAQLRKPEQQSSWIEYTDPRGFQRWVEMKLPHFDPTQEPIVEIYPGEHQQRQLREPKSPSLHSSSPKPRTMADQIASSNMTAPVASVQQIDAAHNTTAGGITTADIHPPNTHELALVLMILFLVILTPLARRVWHWASQRNSTSREEVESIFEKLCESKPSKVEETCQRLDPTLEKEKKEDDKFEDGERCSDYEEYLTPQGSPFMSFEPDSRDETSPASFGASISATSAEIDSTNASPSSTAANTCTPPAEIIVALSTPPLTPKPRVRLPPREAYSSESCLPQTIRK</sequence>
<feature type="region of interest" description="Disordered" evidence="1">
    <location>
        <begin position="259"/>
        <end position="305"/>
    </location>
</feature>
<feature type="compositionally biased region" description="Polar residues" evidence="1">
    <location>
        <begin position="336"/>
        <end position="347"/>
    </location>
</feature>
<feature type="compositionally biased region" description="Basic and acidic residues" evidence="1">
    <location>
        <begin position="108"/>
        <end position="117"/>
    </location>
</feature>
<dbReference type="AlphaFoldDB" id="A0A8H7T727"/>
<feature type="compositionally biased region" description="Low complexity" evidence="1">
    <location>
        <begin position="293"/>
        <end position="305"/>
    </location>
</feature>